<organism evidence="6 7">
    <name type="scientific">Pristionchus entomophagus</name>
    <dbReference type="NCBI Taxonomy" id="358040"/>
    <lineage>
        <taxon>Eukaryota</taxon>
        <taxon>Metazoa</taxon>
        <taxon>Ecdysozoa</taxon>
        <taxon>Nematoda</taxon>
        <taxon>Chromadorea</taxon>
        <taxon>Rhabditida</taxon>
        <taxon>Rhabditina</taxon>
        <taxon>Diplogasteromorpha</taxon>
        <taxon>Diplogasteroidea</taxon>
        <taxon>Neodiplogasteridae</taxon>
        <taxon>Pristionchus</taxon>
    </lineage>
</organism>
<evidence type="ECO:0000256" key="1">
    <source>
        <dbReference type="ARBA" id="ARBA00022536"/>
    </source>
</evidence>
<dbReference type="InterPro" id="IPR001881">
    <property type="entry name" value="EGF-like_Ca-bd_dom"/>
</dbReference>
<dbReference type="PROSITE" id="PS01187">
    <property type="entry name" value="EGF_CA"/>
    <property type="match status" value="1"/>
</dbReference>
<evidence type="ECO:0000259" key="5">
    <source>
        <dbReference type="PROSITE" id="PS50026"/>
    </source>
</evidence>
<dbReference type="InterPro" id="IPR000152">
    <property type="entry name" value="EGF-type_Asp/Asn_hydroxyl_site"/>
</dbReference>
<dbReference type="GO" id="GO:0007219">
    <property type="term" value="P:Notch signaling pathway"/>
    <property type="evidence" value="ECO:0007669"/>
    <property type="project" value="TreeGrafter"/>
</dbReference>
<dbReference type="PANTHER" id="PTHR12916">
    <property type="entry name" value="CYTOCHROME C OXIDASE POLYPEPTIDE VIC-2"/>
    <property type="match status" value="1"/>
</dbReference>
<feature type="disulfide bond" evidence="4">
    <location>
        <begin position="64"/>
        <end position="73"/>
    </location>
</feature>
<dbReference type="AlphaFoldDB" id="A0AAV5TJ05"/>
<accession>A0AAV5TJ05</accession>
<keyword evidence="2" id="KW-0677">Repeat</keyword>
<dbReference type="Pfam" id="PF07645">
    <property type="entry name" value="EGF_CA"/>
    <property type="match status" value="1"/>
</dbReference>
<proteinExistence type="predicted"/>
<keyword evidence="7" id="KW-1185">Reference proteome</keyword>
<evidence type="ECO:0000256" key="4">
    <source>
        <dbReference type="PROSITE-ProRule" id="PRU00076"/>
    </source>
</evidence>
<dbReference type="PROSITE" id="PS50026">
    <property type="entry name" value="EGF_3"/>
    <property type="match status" value="1"/>
</dbReference>
<gene>
    <name evidence="6" type="ORF">PENTCL1PPCAC_16545</name>
</gene>
<feature type="domain" description="EGF-like" evidence="5">
    <location>
        <begin position="36"/>
        <end position="74"/>
    </location>
</feature>
<dbReference type="GO" id="GO:0005509">
    <property type="term" value="F:calcium ion binding"/>
    <property type="evidence" value="ECO:0007669"/>
    <property type="project" value="InterPro"/>
</dbReference>
<dbReference type="PANTHER" id="PTHR12916:SF9">
    <property type="entry name" value="NEUROGENIC LOCUS NOTCH HOMOLOG PROTEIN 1-RELATED"/>
    <property type="match status" value="1"/>
</dbReference>
<evidence type="ECO:0000256" key="3">
    <source>
        <dbReference type="ARBA" id="ARBA00023157"/>
    </source>
</evidence>
<comment type="caution">
    <text evidence="4">Lacks conserved residue(s) required for the propagation of feature annotation.</text>
</comment>
<feature type="non-terminal residue" evidence="6">
    <location>
        <position position="1"/>
    </location>
</feature>
<comment type="caution">
    <text evidence="6">The sequence shown here is derived from an EMBL/GenBank/DDBJ whole genome shotgun (WGS) entry which is preliminary data.</text>
</comment>
<keyword evidence="3 4" id="KW-1015">Disulfide bond</keyword>
<dbReference type="InterPro" id="IPR049883">
    <property type="entry name" value="NOTCH1_EGF-like"/>
</dbReference>
<dbReference type="PROSITE" id="PS00010">
    <property type="entry name" value="ASX_HYDROXYL"/>
    <property type="match status" value="1"/>
</dbReference>
<dbReference type="PROSITE" id="PS00022">
    <property type="entry name" value="EGF_1"/>
    <property type="match status" value="2"/>
</dbReference>
<dbReference type="CDD" id="cd00054">
    <property type="entry name" value="EGF_CA"/>
    <property type="match status" value="1"/>
</dbReference>
<sequence length="135" mass="14780">ENACIARDPNATCTDDFGFYNCHCGPFWTGPQCLDDVNECALVPTPCKLFSTCNNTIGDYQCLCINGTEGKDCDYNPNDCLINNVTACNSVDEFANCTDGFAEGWIPVVRVHGAVLRSGDHYLQHPAVVGRRHVE</sequence>
<dbReference type="SMART" id="SM00179">
    <property type="entry name" value="EGF_CA"/>
    <property type="match status" value="2"/>
</dbReference>
<dbReference type="InterPro" id="IPR018097">
    <property type="entry name" value="EGF_Ca-bd_CS"/>
</dbReference>
<name>A0AAV5TJ05_9BILA</name>
<dbReference type="Gene3D" id="2.10.25.10">
    <property type="entry name" value="Laminin"/>
    <property type="match status" value="2"/>
</dbReference>
<dbReference type="InterPro" id="IPR000742">
    <property type="entry name" value="EGF"/>
</dbReference>
<dbReference type="Proteomes" id="UP001432027">
    <property type="component" value="Unassembled WGS sequence"/>
</dbReference>
<evidence type="ECO:0000313" key="7">
    <source>
        <dbReference type="Proteomes" id="UP001432027"/>
    </source>
</evidence>
<dbReference type="EMBL" id="BTSX01000004">
    <property type="protein sequence ID" value="GMS94370.1"/>
    <property type="molecule type" value="Genomic_DNA"/>
</dbReference>
<dbReference type="SUPFAM" id="SSF57196">
    <property type="entry name" value="EGF/Laminin"/>
    <property type="match status" value="1"/>
</dbReference>
<keyword evidence="1 4" id="KW-0245">EGF-like domain</keyword>
<evidence type="ECO:0000313" key="6">
    <source>
        <dbReference type="EMBL" id="GMS94370.1"/>
    </source>
</evidence>
<dbReference type="GO" id="GO:0005112">
    <property type="term" value="F:Notch binding"/>
    <property type="evidence" value="ECO:0007669"/>
    <property type="project" value="TreeGrafter"/>
</dbReference>
<evidence type="ECO:0000256" key="2">
    <source>
        <dbReference type="ARBA" id="ARBA00022737"/>
    </source>
</evidence>
<reference evidence="6" key="1">
    <citation type="submission" date="2023-10" db="EMBL/GenBank/DDBJ databases">
        <title>Genome assembly of Pristionchus species.</title>
        <authorList>
            <person name="Yoshida K."/>
            <person name="Sommer R.J."/>
        </authorList>
    </citation>
    <scope>NUCLEOTIDE SEQUENCE</scope>
    <source>
        <strain evidence="6">RS0144</strain>
    </source>
</reference>
<protein>
    <recommendedName>
        <fullName evidence="5">EGF-like domain-containing protein</fullName>
    </recommendedName>
</protein>